<comment type="caution">
    <text evidence="8">The sequence shown here is derived from an EMBL/GenBank/DDBJ whole genome shotgun (WGS) entry which is preliminary data.</text>
</comment>
<evidence type="ECO:0000256" key="6">
    <source>
        <dbReference type="HAMAP-Rule" id="MF_03102"/>
    </source>
</evidence>
<comment type="subunit">
    <text evidence="6">Component of the ER-mitochondria encounter structure (ERMES) or MDM complex, composed of MMM1, MDM10, MDM12 and MDM34. Associates with the mitochondrial outer membrane sorting assembly machinery SAM(core) complex.</text>
</comment>
<dbReference type="GO" id="GO:0001401">
    <property type="term" value="C:SAM complex"/>
    <property type="evidence" value="ECO:0007669"/>
    <property type="project" value="TreeGrafter"/>
</dbReference>
<dbReference type="GO" id="GO:0051654">
    <property type="term" value="P:establishment of mitochondrion localization"/>
    <property type="evidence" value="ECO:0007669"/>
    <property type="project" value="TreeGrafter"/>
</dbReference>
<gene>
    <name evidence="6 8" type="primary">MDM10</name>
    <name evidence="8" type="ORF">GP486_002451</name>
</gene>
<proteinExistence type="inferred from homology"/>
<accession>A0A9P8RRQ4</accession>
<dbReference type="EMBL" id="JAGHQM010000272">
    <property type="protein sequence ID" value="KAH0562987.1"/>
    <property type="molecule type" value="Genomic_DNA"/>
</dbReference>
<dbReference type="InterPro" id="IPR027539">
    <property type="entry name" value="Mdm10"/>
</dbReference>
<evidence type="ECO:0000256" key="5">
    <source>
        <dbReference type="ARBA" id="ARBA00023136"/>
    </source>
</evidence>
<dbReference type="Pfam" id="PF12519">
    <property type="entry name" value="MDM10"/>
    <property type="match status" value="2"/>
</dbReference>
<dbReference type="GO" id="GO:0045040">
    <property type="term" value="P:protein insertion into mitochondrial outer membrane"/>
    <property type="evidence" value="ECO:0007669"/>
    <property type="project" value="UniProtKB-UniRule"/>
</dbReference>
<organism evidence="8 9">
    <name type="scientific">Trichoglossum hirsutum</name>
    <dbReference type="NCBI Taxonomy" id="265104"/>
    <lineage>
        <taxon>Eukaryota</taxon>
        <taxon>Fungi</taxon>
        <taxon>Dikarya</taxon>
        <taxon>Ascomycota</taxon>
        <taxon>Pezizomycotina</taxon>
        <taxon>Geoglossomycetes</taxon>
        <taxon>Geoglossales</taxon>
        <taxon>Geoglossaceae</taxon>
        <taxon>Trichoglossum</taxon>
    </lineage>
</organism>
<evidence type="ECO:0000256" key="2">
    <source>
        <dbReference type="ARBA" id="ARBA00022692"/>
    </source>
</evidence>
<dbReference type="GO" id="GO:1990456">
    <property type="term" value="P:mitochondrion-endoplasmic reticulum membrane tethering"/>
    <property type="evidence" value="ECO:0007669"/>
    <property type="project" value="UniProtKB-UniRule"/>
</dbReference>
<dbReference type="GO" id="GO:0015914">
    <property type="term" value="P:phospholipid transport"/>
    <property type="evidence" value="ECO:0007669"/>
    <property type="project" value="TreeGrafter"/>
</dbReference>
<dbReference type="Proteomes" id="UP000750711">
    <property type="component" value="Unassembled WGS sequence"/>
</dbReference>
<evidence type="ECO:0000313" key="9">
    <source>
        <dbReference type="Proteomes" id="UP000750711"/>
    </source>
</evidence>
<sequence length="388" mass="42979">MVHAKLFSFKDILDFPTPWGLRLSVSSLSSPNLATSYDLGSIGAVDGSLSYLYSSLPLETISKSAEIDLRDVVQGYRHLQELRRPDERRWWEVWRGGRRIDQRDTMLYGRMFLPRSSVEAMYVRRLSPTGQVKVFCVSDVRLKNGGTVLALYQRDVGKYSTELVYSTDEALAGIRGLYNFGPDPRKDNPLPNPSVERFYGRFSAGAELYYGAMNKSGGVSTGVRFTTLPAHNGIPLTTTLTINPLMGSLSATYAVKAGDSLALCSRFDFNVYSYESDLVVGCELWRRRRPTAPVTAEPSHSGNADAPQHHGGVGETAGILKARLNQNGSIGLLWEGRIKELLFCLGPRATSIIPHQPRESNVKTGSSFDLRRQGQPFRAIGVELQYSS</sequence>
<comment type="function">
    <text evidence="6">Component of the ERMES/MDM complex, which serves as a molecular tether to connect the endoplasmic reticulum and mitochondria. Components of this complex are involved in the control of mitochondrial shape and protein biogenesis and may function in phospholipid exchange. MDM10 is involved in the late assembly steps of the general translocase of the mitochondrial outer membrane (TOM complex). Functions in the TOM40-specific route of the assembly of outer membrane beta-barrel proteins, including the association of TOM40 with the receptor TOM22 and small TOM proteins. Can associate with the SAM(core) complex as well as the MDM12-MMM1 complex, both involved in late steps of the major beta-barrel assembly pathway, that is responsible for biogenesis of all outer membrane beta-barrel proteins. May act as a switch that shuttles between both complexes and channels precursor proteins into the TOM40-specific pathway. Plays a role in mitochondrial morphology and in the inheritance of mitochondria.</text>
</comment>
<evidence type="ECO:0000256" key="1">
    <source>
        <dbReference type="ARBA" id="ARBA00022452"/>
    </source>
</evidence>
<protein>
    <recommendedName>
        <fullName evidence="6">Mitochondrial distribution and morphology protein 10</fullName>
    </recommendedName>
    <alternativeName>
        <fullName evidence="6">Mitochondrial inheritance component MDM10</fullName>
    </alternativeName>
</protein>
<dbReference type="GO" id="GO:0032865">
    <property type="term" value="C:ERMES complex"/>
    <property type="evidence" value="ECO:0007669"/>
    <property type="project" value="UniProtKB-UniRule"/>
</dbReference>
<evidence type="ECO:0000256" key="4">
    <source>
        <dbReference type="ARBA" id="ARBA00023128"/>
    </source>
</evidence>
<feature type="region of interest" description="Disordered" evidence="7">
    <location>
        <begin position="293"/>
        <end position="312"/>
    </location>
</feature>
<reference evidence="8" key="1">
    <citation type="submission" date="2021-03" db="EMBL/GenBank/DDBJ databases">
        <title>Comparative genomics and phylogenomic investigation of the class Geoglossomycetes provide insights into ecological specialization and systematics.</title>
        <authorList>
            <person name="Melie T."/>
            <person name="Pirro S."/>
            <person name="Miller A.N."/>
            <person name="Quandt A."/>
        </authorList>
    </citation>
    <scope>NUCLEOTIDE SEQUENCE</scope>
    <source>
        <strain evidence="8">CAQ_001_2017</strain>
    </source>
</reference>
<dbReference type="PANTHER" id="PTHR28035">
    <property type="entry name" value="MITOCHONDRIAL DISTRIBUTION AND MORPHOLOGY PROTEIN 10"/>
    <property type="match status" value="1"/>
</dbReference>
<dbReference type="GO" id="GO:0070096">
    <property type="term" value="P:mitochondrial outer membrane translocase complex assembly"/>
    <property type="evidence" value="ECO:0007669"/>
    <property type="project" value="UniProtKB-UniRule"/>
</dbReference>
<evidence type="ECO:0000313" key="8">
    <source>
        <dbReference type="EMBL" id="KAH0562987.1"/>
    </source>
</evidence>
<keyword evidence="1 6" id="KW-1134">Transmembrane beta strand</keyword>
<evidence type="ECO:0000256" key="3">
    <source>
        <dbReference type="ARBA" id="ARBA00022787"/>
    </source>
</evidence>
<comment type="domain">
    <text evidence="6">Lacks alpha-helical transmembrane segments, suggesting that it resides in the membrane via beta-sheet conformations similar to those predicted for other outer membrane proteins and porin.</text>
</comment>
<keyword evidence="2 6" id="KW-0812">Transmembrane</keyword>
<dbReference type="PANTHER" id="PTHR28035:SF1">
    <property type="entry name" value="MITOCHONDRIAL DISTRIBUTION AND MORPHOLOGY PROTEIN 10"/>
    <property type="match status" value="1"/>
</dbReference>
<name>A0A9P8RRQ4_9PEZI</name>
<keyword evidence="9" id="KW-1185">Reference proteome</keyword>
<keyword evidence="5 6" id="KW-0472">Membrane</keyword>
<dbReference type="AlphaFoldDB" id="A0A9P8RRQ4"/>
<comment type="subcellular location">
    <subcellularLocation>
        <location evidence="6">Mitochondrion outer membrane</location>
        <topology evidence="6">Multi-pass membrane protein</topology>
    </subcellularLocation>
    <text evidence="6">The ERMES/MDM complex localizes to a few discrete foci (around 10 per single cell), that represent mitochondria-endoplasmic reticulum junctions. These foci are often found next to mtDNA nucleoids.</text>
</comment>
<dbReference type="HAMAP" id="MF_03102">
    <property type="entry name" value="Mdm10"/>
    <property type="match status" value="1"/>
</dbReference>
<keyword evidence="4 6" id="KW-0496">Mitochondrion</keyword>
<comment type="similarity">
    <text evidence="6">Belongs to the MDM10 family.</text>
</comment>
<keyword evidence="3 6" id="KW-1000">Mitochondrion outer membrane</keyword>
<evidence type="ECO:0000256" key="7">
    <source>
        <dbReference type="SAM" id="MobiDB-lite"/>
    </source>
</evidence>